<name>A0A3B0Q5G2_MYCGL</name>
<feature type="domain" description="IgG-blocking virulence" evidence="1">
    <location>
        <begin position="2"/>
        <end position="90"/>
    </location>
</feature>
<dbReference type="Proteomes" id="UP000260136">
    <property type="component" value="Chromosome"/>
</dbReference>
<dbReference type="InterPro" id="IPR030942">
    <property type="entry name" value="Mycoplas_M_dom"/>
</dbReference>
<protein>
    <recommendedName>
        <fullName evidence="1">IgG-blocking virulence domain-containing protein</fullName>
    </recommendedName>
</protein>
<reference evidence="3" key="1">
    <citation type="submission" date="2018-06" db="EMBL/GenBank/DDBJ databases">
        <authorList>
            <consortium name="Pathogen Informatics"/>
        </authorList>
    </citation>
    <scope>NUCLEOTIDE SEQUENCE [LARGE SCALE GENOMIC DNA]</scope>
    <source>
        <strain evidence="3">NCTC10115</strain>
    </source>
</reference>
<dbReference type="Pfam" id="PF26360">
    <property type="entry name" value="MIB_M1"/>
    <property type="match status" value="1"/>
</dbReference>
<evidence type="ECO:0000313" key="2">
    <source>
        <dbReference type="EMBL" id="SYV95743.1"/>
    </source>
</evidence>
<evidence type="ECO:0000313" key="3">
    <source>
        <dbReference type="Proteomes" id="UP000260136"/>
    </source>
</evidence>
<accession>A0A3B0Q5G2</accession>
<gene>
    <name evidence="2" type="ORF">NCTC10115_01563</name>
</gene>
<dbReference type="EMBL" id="LS991952">
    <property type="protein sequence ID" value="SYV95743.1"/>
    <property type="molecule type" value="Genomic_DNA"/>
</dbReference>
<evidence type="ECO:0000259" key="1">
    <source>
        <dbReference type="Pfam" id="PF26360"/>
    </source>
</evidence>
<feature type="non-terminal residue" evidence="2">
    <location>
        <position position="90"/>
    </location>
</feature>
<proteinExistence type="predicted"/>
<organism evidence="2 3">
    <name type="scientific">Mycoplasmoides gallisepticum</name>
    <name type="common">Mycoplasma gallisepticum</name>
    <dbReference type="NCBI Taxonomy" id="2096"/>
    <lineage>
        <taxon>Bacteria</taxon>
        <taxon>Bacillati</taxon>
        <taxon>Mycoplasmatota</taxon>
        <taxon>Mycoplasmoidales</taxon>
        <taxon>Mycoplasmoidaceae</taxon>
        <taxon>Mycoplasmoides</taxon>
    </lineage>
</organism>
<sequence length="90" mass="10095">MDNTSGYNKFIEFLKKAADTTQSIGVVLTNVGKTSTTRDVYDIIKALPKNVKMLTVFFENSNTSSLLALENRRLDELNIYTTGTVNSNLW</sequence>
<dbReference type="NCBIfam" id="TIGR04524">
    <property type="entry name" value="mycoplas_M_dom"/>
    <property type="match status" value="1"/>
</dbReference>
<dbReference type="AlphaFoldDB" id="A0A3B0Q5G2"/>